<comment type="subcellular location">
    <subcellularLocation>
        <location evidence="1">Cell membrane</location>
        <topology evidence="1">Multi-pass membrane protein</topology>
    </subcellularLocation>
</comment>
<keyword evidence="5 6" id="KW-0472">Membrane</keyword>
<feature type="transmembrane region" description="Helical" evidence="6">
    <location>
        <begin position="9"/>
        <end position="26"/>
    </location>
</feature>
<dbReference type="AlphaFoldDB" id="A0A1E3L050"/>
<dbReference type="EMBL" id="MDER01000070">
    <property type="protein sequence ID" value="ODP26991.1"/>
    <property type="molecule type" value="Genomic_DNA"/>
</dbReference>
<evidence type="ECO:0000256" key="2">
    <source>
        <dbReference type="ARBA" id="ARBA00022475"/>
    </source>
</evidence>
<evidence type="ECO:0000256" key="1">
    <source>
        <dbReference type="ARBA" id="ARBA00004651"/>
    </source>
</evidence>
<dbReference type="InterPro" id="IPR051461">
    <property type="entry name" value="UPF0750_membrane"/>
</dbReference>
<dbReference type="PATRIC" id="fig|1886670.3.peg.3744"/>
<dbReference type="Proteomes" id="UP000094578">
    <property type="component" value="Unassembled WGS sequence"/>
</dbReference>
<dbReference type="PANTHER" id="PTHR33545">
    <property type="entry name" value="UPF0750 MEMBRANE PROTEIN YITT-RELATED"/>
    <property type="match status" value="1"/>
</dbReference>
<comment type="caution">
    <text evidence="7">The sequence shown here is derived from an EMBL/GenBank/DDBJ whole genome shotgun (WGS) entry which is preliminary data.</text>
</comment>
<sequence>MDKTVLRQIAIILLGTLILAFAYYHINVQNQLSEGGFVGLALLGKYAFGWSPAWTALLLDIPVILLAWWLKGRRFMLFTLIGALSFSLFYSLFEQLSLFVVDLHGNLLAAAVLSGLLTGLGAGIVLRYGGATGGDDVLSKLISDWSGWKIGNVFFASDAIVLLICLFYLPLKETMYTVLAVWIAGKVITWTMTTSWQIRYVLPIKRTSTLAVSVSKAAVKPIASTPQSLQINNKSIKV</sequence>
<evidence type="ECO:0000256" key="3">
    <source>
        <dbReference type="ARBA" id="ARBA00022692"/>
    </source>
</evidence>
<feature type="transmembrane region" description="Helical" evidence="6">
    <location>
        <begin position="46"/>
        <end position="68"/>
    </location>
</feature>
<accession>A0A1E3L050</accession>
<organism evidence="7 8">
    <name type="scientific">Paenibacillus nuruki</name>
    <dbReference type="NCBI Taxonomy" id="1886670"/>
    <lineage>
        <taxon>Bacteria</taxon>
        <taxon>Bacillati</taxon>
        <taxon>Bacillota</taxon>
        <taxon>Bacilli</taxon>
        <taxon>Bacillales</taxon>
        <taxon>Paenibacillaceae</taxon>
        <taxon>Paenibacillus</taxon>
    </lineage>
</organism>
<feature type="transmembrane region" description="Helical" evidence="6">
    <location>
        <begin position="105"/>
        <end position="129"/>
    </location>
</feature>
<protein>
    <submittedName>
        <fullName evidence="7">UPF0750 membrane protein YdeO</fullName>
    </submittedName>
</protein>
<dbReference type="PANTHER" id="PTHR33545:SF10">
    <property type="entry name" value="UPF0750 MEMBRANE PROTEIN YPJC"/>
    <property type="match status" value="1"/>
</dbReference>
<reference evidence="7 8" key="1">
    <citation type="submission" date="2016-08" db="EMBL/GenBank/DDBJ databases">
        <title>Genome sequencing of Paenibacillus sp. TI45-13ar, isolated from Korean traditional nuruk.</title>
        <authorList>
            <person name="Kim S.-J."/>
        </authorList>
    </citation>
    <scope>NUCLEOTIDE SEQUENCE [LARGE SCALE GENOMIC DNA]</scope>
    <source>
        <strain evidence="7 8">TI45-13ar</strain>
    </source>
</reference>
<proteinExistence type="predicted"/>
<evidence type="ECO:0000313" key="8">
    <source>
        <dbReference type="Proteomes" id="UP000094578"/>
    </source>
</evidence>
<keyword evidence="4 6" id="KW-1133">Transmembrane helix</keyword>
<keyword evidence="3 6" id="KW-0812">Transmembrane</keyword>
<evidence type="ECO:0000256" key="5">
    <source>
        <dbReference type="ARBA" id="ARBA00023136"/>
    </source>
</evidence>
<dbReference type="Pfam" id="PF02588">
    <property type="entry name" value="YitT_membrane"/>
    <property type="match status" value="1"/>
</dbReference>
<feature type="transmembrane region" description="Helical" evidence="6">
    <location>
        <begin position="175"/>
        <end position="196"/>
    </location>
</feature>
<dbReference type="STRING" id="1886670.PTI45_03720"/>
<name>A0A1E3L050_9BACL</name>
<dbReference type="InterPro" id="IPR003740">
    <property type="entry name" value="YitT"/>
</dbReference>
<feature type="transmembrane region" description="Helical" evidence="6">
    <location>
        <begin position="150"/>
        <end position="169"/>
    </location>
</feature>
<evidence type="ECO:0000256" key="4">
    <source>
        <dbReference type="ARBA" id="ARBA00022989"/>
    </source>
</evidence>
<evidence type="ECO:0000256" key="6">
    <source>
        <dbReference type="SAM" id="Phobius"/>
    </source>
</evidence>
<gene>
    <name evidence="7" type="ORF">PTI45_03720</name>
</gene>
<keyword evidence="8" id="KW-1185">Reference proteome</keyword>
<feature type="transmembrane region" description="Helical" evidence="6">
    <location>
        <begin position="75"/>
        <end position="93"/>
    </location>
</feature>
<evidence type="ECO:0000313" key="7">
    <source>
        <dbReference type="EMBL" id="ODP26991.1"/>
    </source>
</evidence>
<dbReference type="GO" id="GO:0005886">
    <property type="term" value="C:plasma membrane"/>
    <property type="evidence" value="ECO:0007669"/>
    <property type="project" value="UniProtKB-SubCell"/>
</dbReference>
<keyword evidence="2" id="KW-1003">Cell membrane</keyword>